<keyword evidence="2" id="KW-0808">Transferase</keyword>
<dbReference type="Gene3D" id="3.40.50.300">
    <property type="entry name" value="P-loop containing nucleotide triphosphate hydrolases"/>
    <property type="match status" value="2"/>
</dbReference>
<dbReference type="InterPro" id="IPR010635">
    <property type="entry name" value="Heparan_SO4-6-sulfoTrfase"/>
</dbReference>
<keyword evidence="5" id="KW-0472">Membrane</keyword>
<organism evidence="7">
    <name type="scientific">Aliivibrio wodanis</name>
    <dbReference type="NCBI Taxonomy" id="80852"/>
    <lineage>
        <taxon>Bacteria</taxon>
        <taxon>Pseudomonadati</taxon>
        <taxon>Pseudomonadota</taxon>
        <taxon>Gammaproteobacteria</taxon>
        <taxon>Vibrionales</taxon>
        <taxon>Vibrionaceae</taxon>
        <taxon>Aliivibrio</taxon>
    </lineage>
</organism>
<comment type="subcellular location">
    <subcellularLocation>
        <location evidence="1">Membrane</location>
        <topology evidence="1">Single-pass membrane protein</topology>
    </subcellularLocation>
</comment>
<reference evidence="7" key="1">
    <citation type="submission" date="2019-09" db="EMBL/GenBank/DDBJ databases">
        <authorList>
            <person name="Hjerde E."/>
        </authorList>
    </citation>
    <scope>NUCLEOTIDE SEQUENCE</scope>
    <source>
        <strain evidence="7">06/09/160</strain>
    </source>
</reference>
<dbReference type="InterPro" id="IPR027417">
    <property type="entry name" value="P-loop_NTPase"/>
</dbReference>
<evidence type="ECO:0000256" key="2">
    <source>
        <dbReference type="ARBA" id="ARBA00022679"/>
    </source>
</evidence>
<evidence type="ECO:0008006" key="8">
    <source>
        <dbReference type="Google" id="ProtNLM"/>
    </source>
</evidence>
<evidence type="ECO:0000256" key="1">
    <source>
        <dbReference type="ARBA" id="ARBA00004167"/>
    </source>
</evidence>
<evidence type="ECO:0000256" key="5">
    <source>
        <dbReference type="ARBA" id="ARBA00023136"/>
    </source>
</evidence>
<keyword evidence="3" id="KW-0812">Transmembrane</keyword>
<keyword evidence="6" id="KW-0325">Glycoprotein</keyword>
<evidence type="ECO:0000256" key="3">
    <source>
        <dbReference type="ARBA" id="ARBA00022692"/>
    </source>
</evidence>
<keyword evidence="4" id="KW-1133">Transmembrane helix</keyword>
<dbReference type="AlphaFoldDB" id="A0A5Q4Z3Y6"/>
<dbReference type="PANTHER" id="PTHR12812">
    <property type="entry name" value="HEPARAN SULFATE 6-O-SULFOTRANSFERASE 3"/>
    <property type="match status" value="1"/>
</dbReference>
<proteinExistence type="predicted"/>
<dbReference type="PANTHER" id="PTHR12812:SF0">
    <property type="entry name" value="HEPARAN-SULFATE 6-O-SULFOTRANSFERASE"/>
    <property type="match status" value="1"/>
</dbReference>
<dbReference type="GO" id="GO:0016020">
    <property type="term" value="C:membrane"/>
    <property type="evidence" value="ECO:0007669"/>
    <property type="project" value="UniProtKB-SubCell"/>
</dbReference>
<dbReference type="GO" id="GO:0017095">
    <property type="term" value="F:heparan sulfate 6-sulfotransferase activity"/>
    <property type="evidence" value="ECO:0007669"/>
    <property type="project" value="TreeGrafter"/>
</dbReference>
<dbReference type="EMBL" id="LR721750">
    <property type="protein sequence ID" value="VVV02895.1"/>
    <property type="molecule type" value="Genomic_DNA"/>
</dbReference>
<accession>A0A5Q4Z3Y6</accession>
<sequence length="319" mass="36084">MFDFVKKIIAKKSCKPTKGFFVHIPKTAGTSFRKGLEHEVNVVTDYPKTQSEMVKRVIYDKKDKYGFFQELKVENSWLAGHVSFRKYSSIYSPLAVCTFLRDPVEQVLSHYNHFVTHSNYNKGLKHFIGESRFCNVQSKYLSGVPIELLGCVGIQENYSESLDIINHHFNLNLCNGSSNVNNSKTVASQDLDKDLLDLVLSKNMDDVNLYQKAKLLFTARYEVFAHSKYEWVHGYYSLDGSILSGIAYFSKSETPVDLELEVNGVVIEKLTAKESAKTELDLLLPRLAHVAFSADLSAIGDLNSLVVYVSGTRQQLKLL</sequence>
<gene>
    <name evidence="7" type="ORF">AW0309160_00220</name>
</gene>
<evidence type="ECO:0000256" key="6">
    <source>
        <dbReference type="ARBA" id="ARBA00023180"/>
    </source>
</evidence>
<evidence type="ECO:0000313" key="7">
    <source>
        <dbReference type="EMBL" id="VVV02895.1"/>
    </source>
</evidence>
<protein>
    <recommendedName>
        <fullName evidence="8">Sulfotransferase family protein</fullName>
    </recommendedName>
</protein>
<evidence type="ECO:0000256" key="4">
    <source>
        <dbReference type="ARBA" id="ARBA00022989"/>
    </source>
</evidence>
<name>A0A5Q4Z3Y6_9GAMM</name>